<evidence type="ECO:0000313" key="2">
    <source>
        <dbReference type="Proteomes" id="UP001241377"/>
    </source>
</evidence>
<protein>
    <submittedName>
        <fullName evidence="1">Uncharacterized protein</fullName>
    </submittedName>
</protein>
<proteinExistence type="predicted"/>
<gene>
    <name evidence="1" type="ORF">QFC19_008179</name>
</gene>
<dbReference type="EMBL" id="JASBWR010000118">
    <property type="protein sequence ID" value="KAJ9093802.1"/>
    <property type="molecule type" value="Genomic_DNA"/>
</dbReference>
<organism evidence="1 2">
    <name type="scientific">Naganishia cerealis</name>
    <dbReference type="NCBI Taxonomy" id="610337"/>
    <lineage>
        <taxon>Eukaryota</taxon>
        <taxon>Fungi</taxon>
        <taxon>Dikarya</taxon>
        <taxon>Basidiomycota</taxon>
        <taxon>Agaricomycotina</taxon>
        <taxon>Tremellomycetes</taxon>
        <taxon>Filobasidiales</taxon>
        <taxon>Filobasidiaceae</taxon>
        <taxon>Naganishia</taxon>
    </lineage>
</organism>
<keyword evidence="2" id="KW-1185">Reference proteome</keyword>
<evidence type="ECO:0000313" key="1">
    <source>
        <dbReference type="EMBL" id="KAJ9093802.1"/>
    </source>
</evidence>
<comment type="caution">
    <text evidence="1">The sequence shown here is derived from an EMBL/GenBank/DDBJ whole genome shotgun (WGS) entry which is preliminary data.</text>
</comment>
<sequence>MSAPAHTTLVVATPAQKRTIWRNMWKQWEQPKGVSWDECAAYYAKGDALDACRDGRATYWALVNRSDPEHEDVLASTRTIRRDAKTLKDGQARDVTSYVITAVVTPPHHRSTPRRPCQKGYATHMLSLLHYALSLPSPSLPPFPTAEFGQPPAPHYSPRNATFATLWSDVGRAFYRAIRIGGHGERSREGWVVRADQEVRCELPPPLQEESAAHASALPRGWQSVSSVSEIPSDLLTTLSLHTLTAVSHHPTKSGKTLAFDAPTSPGIIDYSIARSARFTPRDVLERNGGQIHHVYINETTTPPSLAILVPTYTPKEPATLKISYLSLPLPASETTTPHVVALHKDLIALLYSRARAYSCSHIEGWELPQPLIDAWRVWAEQHKGTTLVVHTREEHLGALVWYGDGEQGPSEKEEVVMLGGQLCVFSFLCLLFCYASDGRLRGANSLFLGAE</sequence>
<name>A0ACC2V3G9_9TREE</name>
<reference evidence="1" key="1">
    <citation type="submission" date="2023-04" db="EMBL/GenBank/DDBJ databases">
        <title>Draft Genome sequencing of Naganishia species isolated from polar environments using Oxford Nanopore Technology.</title>
        <authorList>
            <person name="Leo P."/>
            <person name="Venkateswaran K."/>
        </authorList>
    </citation>
    <scope>NUCLEOTIDE SEQUENCE</scope>
    <source>
        <strain evidence="1">MNA-CCFEE 5261</strain>
    </source>
</reference>
<dbReference type="Proteomes" id="UP001241377">
    <property type="component" value="Unassembled WGS sequence"/>
</dbReference>
<accession>A0ACC2V3G9</accession>